<dbReference type="EMBL" id="CAVLEF010000280">
    <property type="protein sequence ID" value="CAK1555302.1"/>
    <property type="molecule type" value="Genomic_DNA"/>
</dbReference>
<feature type="region of interest" description="Disordered" evidence="2">
    <location>
        <begin position="118"/>
        <end position="164"/>
    </location>
</feature>
<feature type="region of interest" description="Disordered" evidence="2">
    <location>
        <begin position="828"/>
        <end position="855"/>
    </location>
</feature>
<keyword evidence="5" id="KW-1185">Reference proteome</keyword>
<feature type="coiled-coil region" evidence="1">
    <location>
        <begin position="1107"/>
        <end position="1141"/>
    </location>
</feature>
<feature type="compositionally biased region" description="Low complexity" evidence="2">
    <location>
        <begin position="126"/>
        <end position="135"/>
    </location>
</feature>
<comment type="caution">
    <text evidence="4">The sequence shown here is derived from an EMBL/GenBank/DDBJ whole genome shotgun (WGS) entry which is preliminary data.</text>
</comment>
<gene>
    <name evidence="4" type="ORF">LNINA_LOCUS14129</name>
</gene>
<feature type="chain" id="PRO_5043807800" evidence="3">
    <location>
        <begin position="17"/>
        <end position="1171"/>
    </location>
</feature>
<name>A0AAV1K198_9NEOP</name>
<evidence type="ECO:0000313" key="5">
    <source>
        <dbReference type="Proteomes" id="UP001497472"/>
    </source>
</evidence>
<evidence type="ECO:0000256" key="3">
    <source>
        <dbReference type="SAM" id="SignalP"/>
    </source>
</evidence>
<dbReference type="AlphaFoldDB" id="A0AAV1K198"/>
<keyword evidence="1" id="KW-0175">Coiled coil</keyword>
<reference evidence="4 5" key="1">
    <citation type="submission" date="2023-11" db="EMBL/GenBank/DDBJ databases">
        <authorList>
            <person name="Okamura Y."/>
        </authorList>
    </citation>
    <scope>NUCLEOTIDE SEQUENCE [LARGE SCALE GENOMIC DNA]</scope>
</reference>
<organism evidence="4 5">
    <name type="scientific">Leptosia nina</name>
    <dbReference type="NCBI Taxonomy" id="320188"/>
    <lineage>
        <taxon>Eukaryota</taxon>
        <taxon>Metazoa</taxon>
        <taxon>Ecdysozoa</taxon>
        <taxon>Arthropoda</taxon>
        <taxon>Hexapoda</taxon>
        <taxon>Insecta</taxon>
        <taxon>Pterygota</taxon>
        <taxon>Neoptera</taxon>
        <taxon>Endopterygota</taxon>
        <taxon>Lepidoptera</taxon>
        <taxon>Glossata</taxon>
        <taxon>Ditrysia</taxon>
        <taxon>Papilionoidea</taxon>
        <taxon>Pieridae</taxon>
        <taxon>Pierinae</taxon>
        <taxon>Leptosia</taxon>
    </lineage>
</organism>
<feature type="region of interest" description="Disordered" evidence="2">
    <location>
        <begin position="1151"/>
        <end position="1171"/>
    </location>
</feature>
<sequence>MRRLLVMASVCALALAKPEMYKESEDFQYSRSSSDEGSKSGFYGAQRGNMGGNYEKAHNMDGLAQHQMSSAVRQVEGELGDGAKAKSGSVYTAANSRGVFGSGHYDLSNLQGRNFEESQAFEDSLSHSSLTSQNSGHNGLAYQNSGFRGGYTKSSRHSSGYQTADYLDHHSNDYAQNQNSQAASLHQANNKYSYGGQAADRDYKYYTQDASGAQNQYEANINNLYSSNTYGRQGSDNPIRVVVRPGSIVTIPVSAQTYDASSQRVGSFNQNSINSDAEAVNSNSDSRIYIKPGTIQFNKPKHYESSYSYRNEWEKHNTQPAAGLPTENPFPKDSELYDDSVLLQNAKSQYNSLDSSRAHSSSENVNHLSSANVVQSNMYNANTKSSSANKSKYRYESQAQNSAAAQSNAYTLGTHTSDSADRLDANDLVENINAKPKSYHSSYSYHKSWERRGDPYVIKPVGGEADGLTSQKLVSASANQGAYSSHQYGQLFNRAHQSYSHNGVDCDENGHVRVARSPNPGYGGNTFSQQSPYENIEDLGQQTQNQWDNLESLGQQSQNQWDRLEELGQQTQNQWDKLEDLGQQTQNKWDTTQDLEQQSQDKLEFGQEMQNIQNLRETDLSDFQQSQQNIGQLNNNDLENFEQINEQSPRETQQQTQDNLDFTQNGHKDMYDVPTINLFQGVEKQKHNSGELFWNQKHVDTEDTYKMYDQKEIASENFDSQIQQQLALQEQLLATMSDILRKNHPKDYNDSPYYVKPITDTAEDKNVYQHNQYINLNNQNGGFSEQRYHHWDNNNDMGMSSWQHRYHSSSSPLDGFWNKLDNLDNQGGFKIDSNGNENDGNSYFNNDSNQSKWEQNNDDDRAIDLIHSDRESSTNLWKKQTSTISSTTTNTERATTTNKPTTHFKPITPLKPGDVGRGDIGADESIISDDEDIATIYSHTTPKNRYKTPDEIESLSLTKPLSITNNKKDSGENEDIRSNEEIINEIFLKHEPIVEQIEKTSPKPVDNKDAFYQNNPNTANFLLHNVVQDKQANREISGHNVQEVEQYPFEMDMQNKDQDLESFDLGQQIQGSWEPIQKSNQEIEDISQFSQNTWQPSNNKQSEGQELENFSNYKDNDNQQVQNLEQQFEHYGQANDNQEVQDLGQQFEHYGQTNDNQEVQNLGQQSSIMAN</sequence>
<protein>
    <submittedName>
        <fullName evidence="4">Uncharacterized protein</fullName>
    </submittedName>
</protein>
<evidence type="ECO:0000256" key="2">
    <source>
        <dbReference type="SAM" id="MobiDB-lite"/>
    </source>
</evidence>
<feature type="region of interest" description="Disordered" evidence="2">
    <location>
        <begin position="874"/>
        <end position="918"/>
    </location>
</feature>
<keyword evidence="3" id="KW-0732">Signal</keyword>
<evidence type="ECO:0000256" key="1">
    <source>
        <dbReference type="SAM" id="Coils"/>
    </source>
</evidence>
<feature type="compositionally biased region" description="Low complexity" evidence="2">
    <location>
        <begin position="881"/>
        <end position="901"/>
    </location>
</feature>
<accession>A0AAV1K198</accession>
<feature type="signal peptide" evidence="3">
    <location>
        <begin position="1"/>
        <end position="16"/>
    </location>
</feature>
<feature type="compositionally biased region" description="Polar residues" evidence="2">
    <location>
        <begin position="833"/>
        <end position="854"/>
    </location>
</feature>
<evidence type="ECO:0000313" key="4">
    <source>
        <dbReference type="EMBL" id="CAK1555302.1"/>
    </source>
</evidence>
<proteinExistence type="predicted"/>
<dbReference type="Proteomes" id="UP001497472">
    <property type="component" value="Unassembled WGS sequence"/>
</dbReference>